<proteinExistence type="predicted"/>
<dbReference type="AlphaFoldDB" id="A0A1Y2C5V4"/>
<keyword evidence="2" id="KW-0472">Membrane</keyword>
<dbReference type="EMBL" id="MCGO01000029">
    <property type="protein sequence ID" value="ORY42257.1"/>
    <property type="molecule type" value="Genomic_DNA"/>
</dbReference>
<name>A0A1Y2C5V4_9FUNG</name>
<evidence type="ECO:0000313" key="5">
    <source>
        <dbReference type="Proteomes" id="UP000193642"/>
    </source>
</evidence>
<evidence type="ECO:0000259" key="3">
    <source>
        <dbReference type="Pfam" id="PF00535"/>
    </source>
</evidence>
<organism evidence="4 5">
    <name type="scientific">Rhizoclosmatium globosum</name>
    <dbReference type="NCBI Taxonomy" id="329046"/>
    <lineage>
        <taxon>Eukaryota</taxon>
        <taxon>Fungi</taxon>
        <taxon>Fungi incertae sedis</taxon>
        <taxon>Chytridiomycota</taxon>
        <taxon>Chytridiomycota incertae sedis</taxon>
        <taxon>Chytridiomycetes</taxon>
        <taxon>Chytridiales</taxon>
        <taxon>Chytriomycetaceae</taxon>
        <taxon>Rhizoclosmatium</taxon>
    </lineage>
</organism>
<evidence type="ECO:0000313" key="4">
    <source>
        <dbReference type="EMBL" id="ORY42257.1"/>
    </source>
</evidence>
<accession>A0A1Y2C5V4</accession>
<feature type="compositionally biased region" description="Basic residues" evidence="1">
    <location>
        <begin position="1"/>
        <end position="11"/>
    </location>
</feature>
<dbReference type="InterPro" id="IPR029044">
    <property type="entry name" value="Nucleotide-diphossugar_trans"/>
</dbReference>
<reference evidence="4 5" key="1">
    <citation type="submission" date="2016-07" db="EMBL/GenBank/DDBJ databases">
        <title>Pervasive Adenine N6-methylation of Active Genes in Fungi.</title>
        <authorList>
            <consortium name="DOE Joint Genome Institute"/>
            <person name="Mondo S.J."/>
            <person name="Dannebaum R.O."/>
            <person name="Kuo R.C."/>
            <person name="Labutti K."/>
            <person name="Haridas S."/>
            <person name="Kuo A."/>
            <person name="Salamov A."/>
            <person name="Ahrendt S.R."/>
            <person name="Lipzen A."/>
            <person name="Sullivan W."/>
            <person name="Andreopoulos W.B."/>
            <person name="Clum A."/>
            <person name="Lindquist E."/>
            <person name="Daum C."/>
            <person name="Ramamoorthy G.K."/>
            <person name="Gryganskyi A."/>
            <person name="Culley D."/>
            <person name="Magnuson J.K."/>
            <person name="James T.Y."/>
            <person name="O'Malley M.A."/>
            <person name="Stajich J.E."/>
            <person name="Spatafora J.W."/>
            <person name="Visel A."/>
            <person name="Grigoriev I.V."/>
        </authorList>
    </citation>
    <scope>NUCLEOTIDE SEQUENCE [LARGE SCALE GENOMIC DNA]</scope>
    <source>
        <strain evidence="4 5">JEL800</strain>
    </source>
</reference>
<keyword evidence="5" id="KW-1185">Reference proteome</keyword>
<dbReference type="OrthoDB" id="10595074at2759"/>
<evidence type="ECO:0000256" key="1">
    <source>
        <dbReference type="SAM" id="MobiDB-lite"/>
    </source>
</evidence>
<protein>
    <recommendedName>
        <fullName evidence="3">Glycosyltransferase 2-like domain-containing protein</fullName>
    </recommendedName>
</protein>
<comment type="caution">
    <text evidence="4">The sequence shown here is derived from an EMBL/GenBank/DDBJ whole genome shotgun (WGS) entry which is preliminary data.</text>
</comment>
<evidence type="ECO:0000256" key="2">
    <source>
        <dbReference type="SAM" id="Phobius"/>
    </source>
</evidence>
<feature type="domain" description="Glycosyltransferase 2-like" evidence="3">
    <location>
        <begin position="216"/>
        <end position="320"/>
    </location>
</feature>
<dbReference type="InterPro" id="IPR001173">
    <property type="entry name" value="Glyco_trans_2-like"/>
</dbReference>
<keyword evidence="2" id="KW-1133">Transmembrane helix</keyword>
<feature type="region of interest" description="Disordered" evidence="1">
    <location>
        <begin position="1"/>
        <end position="33"/>
    </location>
</feature>
<dbReference type="SUPFAM" id="SSF53448">
    <property type="entry name" value="Nucleotide-diphospho-sugar transferases"/>
    <property type="match status" value="1"/>
</dbReference>
<feature type="transmembrane region" description="Helical" evidence="2">
    <location>
        <begin position="132"/>
        <end position="153"/>
    </location>
</feature>
<dbReference type="Gene3D" id="3.90.550.10">
    <property type="entry name" value="Spore Coat Polysaccharide Biosynthesis Protein SpsA, Chain A"/>
    <property type="match status" value="1"/>
</dbReference>
<sequence>MTTAIRNRRHPQPPPQQQQQAEAKASVQPRPRAATQGFPSFKVARVAPHPVPAPPLPATLWKVLSDGLVSLSLSVLAEADDDAPDFVFETSDAGDEFRCPNSKKELAYLRLRLGIISLFRCWEYLVSLAESTVYATLLLAALVNTAVLVVTVLRDRFIRLFQSAQSVLIHNQLKPRADSAISLSPLPQAPTPSVSTPTHSLPNPTLSILLLSSNNADTISQLCSRLISTCKALSLTSRIDYVLVDAASLDDTVIIAQRVFESNKQTLTVFRDSRGTKWESKLMQGIRNSSSDFALVINADIGRYDEDVLGKVAKWVSQSLIVASGKNSCSNHVSFFPSLGSEDSLSFVNKAAKAVKFPLQPDHLNILFGRTLDFIKIAQVTDLNRQDIKQTDKSSVKDGWWTVARSVEDAGCCWVPYT</sequence>
<gene>
    <name evidence="4" type="ORF">BCR33DRAFT_306600</name>
</gene>
<keyword evidence="2" id="KW-0812">Transmembrane</keyword>
<dbReference type="Proteomes" id="UP000193642">
    <property type="component" value="Unassembled WGS sequence"/>
</dbReference>
<dbReference type="Pfam" id="PF00535">
    <property type="entry name" value="Glycos_transf_2"/>
    <property type="match status" value="1"/>
</dbReference>